<dbReference type="InterPro" id="IPR036397">
    <property type="entry name" value="RNaseH_sf"/>
</dbReference>
<dbReference type="EMBL" id="LSSM01002795">
    <property type="protein sequence ID" value="OMJ20298.1"/>
    <property type="molecule type" value="Genomic_DNA"/>
</dbReference>
<organism evidence="1 2">
    <name type="scientific">Smittium culicis</name>
    <dbReference type="NCBI Taxonomy" id="133412"/>
    <lineage>
        <taxon>Eukaryota</taxon>
        <taxon>Fungi</taxon>
        <taxon>Fungi incertae sedis</taxon>
        <taxon>Zoopagomycota</taxon>
        <taxon>Kickxellomycotina</taxon>
        <taxon>Harpellomycetes</taxon>
        <taxon>Harpellales</taxon>
        <taxon>Legeriomycetaceae</taxon>
        <taxon>Smittium</taxon>
    </lineage>
</organism>
<name>A0A1R1Y078_9FUNG</name>
<reference evidence="2" key="1">
    <citation type="submission" date="2017-01" db="EMBL/GenBank/DDBJ databases">
        <authorList>
            <person name="Wang Y."/>
            <person name="White M."/>
            <person name="Kvist S."/>
            <person name="Moncalvo J.-M."/>
        </authorList>
    </citation>
    <scope>NUCLEOTIDE SEQUENCE [LARGE SCALE GENOMIC DNA]</scope>
    <source>
        <strain evidence="2">ID-206-W2</strain>
    </source>
</reference>
<proteinExistence type="predicted"/>
<sequence>MINAFINNSHTDWDLDIHMLAFAHRSAIKRSMGIYPFMALYDREPRLPCDPIIPDDLEPISRKRLRKKSSR</sequence>
<dbReference type="Gene3D" id="3.30.420.10">
    <property type="entry name" value="Ribonuclease H-like superfamily/Ribonuclease H"/>
    <property type="match status" value="1"/>
</dbReference>
<evidence type="ECO:0000313" key="2">
    <source>
        <dbReference type="Proteomes" id="UP000187429"/>
    </source>
</evidence>
<keyword evidence="2" id="KW-1185">Reference proteome</keyword>
<gene>
    <name evidence="1" type="ORF">AYI69_g6271</name>
</gene>
<dbReference type="AlphaFoldDB" id="A0A1R1Y078"/>
<comment type="caution">
    <text evidence="1">The sequence shown here is derived from an EMBL/GenBank/DDBJ whole genome shotgun (WGS) entry which is preliminary data.</text>
</comment>
<dbReference type="Proteomes" id="UP000187429">
    <property type="component" value="Unassembled WGS sequence"/>
</dbReference>
<dbReference type="GO" id="GO:0003676">
    <property type="term" value="F:nucleic acid binding"/>
    <property type="evidence" value="ECO:0007669"/>
    <property type="project" value="InterPro"/>
</dbReference>
<protein>
    <submittedName>
        <fullName evidence="1">Uncharacterized protein</fullName>
    </submittedName>
</protein>
<accession>A0A1R1Y078</accession>
<evidence type="ECO:0000313" key="1">
    <source>
        <dbReference type="EMBL" id="OMJ20298.1"/>
    </source>
</evidence>